<name>A0A7D8YLR9_9HELO</name>
<dbReference type="PANTHER" id="PTHR24559">
    <property type="entry name" value="TRANSPOSON TY3-I GAG-POL POLYPROTEIN"/>
    <property type="match status" value="1"/>
</dbReference>
<dbReference type="InterPro" id="IPR043502">
    <property type="entry name" value="DNA/RNA_pol_sf"/>
</dbReference>
<feature type="transmembrane region" description="Helical" evidence="1">
    <location>
        <begin position="25"/>
        <end position="43"/>
    </location>
</feature>
<dbReference type="SUPFAM" id="SSF56672">
    <property type="entry name" value="DNA/RNA polymerases"/>
    <property type="match status" value="1"/>
</dbReference>
<dbReference type="Gene3D" id="3.10.10.10">
    <property type="entry name" value="HIV Type 1 Reverse Transcriptase, subunit A, domain 1"/>
    <property type="match status" value="1"/>
</dbReference>
<reference evidence="2 3" key="1">
    <citation type="submission" date="2018-05" db="EMBL/GenBank/DDBJ databases">
        <title>Whole genome sequencing for identification of molecular markers to develop diagnostic detection tools for the regulated plant pathogen Lachnellula willkommii.</title>
        <authorList>
            <person name="Giroux E."/>
            <person name="Bilodeau G."/>
        </authorList>
    </citation>
    <scope>NUCLEOTIDE SEQUENCE [LARGE SCALE GENOMIC DNA]</scope>
    <source>
        <strain evidence="2 3">CBS 625.97</strain>
    </source>
</reference>
<gene>
    <name evidence="2" type="ORF">LCER1_G006692</name>
</gene>
<evidence type="ECO:0000313" key="2">
    <source>
        <dbReference type="EMBL" id="TVY54323.1"/>
    </source>
</evidence>
<sequence length="144" mass="17094">MDEDSINTKKIPKAYYNYLNVFSKASFIALSHAPFASLVLFALKPRGGLQFCINFHKLNAITRKDRYLLPLINEILKQISQAKAFYQIRMDLELKELTIFRIYYSIYKCKHYINDVLFNYLDNFYTTYLNNILIYSDNPLEHKV</sequence>
<comment type="caution">
    <text evidence="2">The sequence shown here is derived from an EMBL/GenBank/DDBJ whole genome shotgun (WGS) entry which is preliminary data.</text>
</comment>
<keyword evidence="3" id="KW-1185">Reference proteome</keyword>
<dbReference type="InterPro" id="IPR053134">
    <property type="entry name" value="RNA-dir_DNA_polymerase"/>
</dbReference>
<dbReference type="Gene3D" id="3.30.70.270">
    <property type="match status" value="1"/>
</dbReference>
<organism evidence="2 3">
    <name type="scientific">Lachnellula cervina</name>
    <dbReference type="NCBI Taxonomy" id="1316786"/>
    <lineage>
        <taxon>Eukaryota</taxon>
        <taxon>Fungi</taxon>
        <taxon>Dikarya</taxon>
        <taxon>Ascomycota</taxon>
        <taxon>Pezizomycotina</taxon>
        <taxon>Leotiomycetes</taxon>
        <taxon>Helotiales</taxon>
        <taxon>Lachnaceae</taxon>
        <taxon>Lachnellula</taxon>
    </lineage>
</organism>
<dbReference type="InterPro" id="IPR043128">
    <property type="entry name" value="Rev_trsase/Diguanyl_cyclase"/>
</dbReference>
<dbReference type="AlphaFoldDB" id="A0A7D8YLR9"/>
<dbReference type="Proteomes" id="UP000481288">
    <property type="component" value="Unassembled WGS sequence"/>
</dbReference>
<proteinExistence type="predicted"/>
<protein>
    <submittedName>
        <fullName evidence="2">Uncharacterized protein</fullName>
    </submittedName>
</protein>
<dbReference type="OrthoDB" id="3561867at2759"/>
<accession>A0A7D8YLR9</accession>
<keyword evidence="1" id="KW-0812">Transmembrane</keyword>
<evidence type="ECO:0000256" key="1">
    <source>
        <dbReference type="SAM" id="Phobius"/>
    </source>
</evidence>
<keyword evidence="1" id="KW-0472">Membrane</keyword>
<keyword evidence="1" id="KW-1133">Transmembrane helix</keyword>
<evidence type="ECO:0000313" key="3">
    <source>
        <dbReference type="Proteomes" id="UP000481288"/>
    </source>
</evidence>
<dbReference type="PANTHER" id="PTHR24559:SF444">
    <property type="entry name" value="REVERSE TRANSCRIPTASE DOMAIN-CONTAINING PROTEIN"/>
    <property type="match status" value="1"/>
</dbReference>
<dbReference type="EMBL" id="QGMG01000353">
    <property type="protein sequence ID" value="TVY54323.1"/>
    <property type="molecule type" value="Genomic_DNA"/>
</dbReference>